<evidence type="ECO:0000256" key="1">
    <source>
        <dbReference type="ARBA" id="ARBA00022729"/>
    </source>
</evidence>
<gene>
    <name evidence="5" type="ORF">BLS_010079</name>
    <name evidence="7" type="ORF">EG327_004649</name>
    <name evidence="6" type="ORF">EG328_007991</name>
</gene>
<organism evidence="5 8">
    <name type="scientific">Venturia inaequalis</name>
    <name type="common">Apple scab fungus</name>
    <dbReference type="NCBI Taxonomy" id="5025"/>
    <lineage>
        <taxon>Eukaryota</taxon>
        <taxon>Fungi</taxon>
        <taxon>Dikarya</taxon>
        <taxon>Ascomycota</taxon>
        <taxon>Pezizomycotina</taxon>
        <taxon>Dothideomycetes</taxon>
        <taxon>Pleosporomycetidae</taxon>
        <taxon>Venturiales</taxon>
        <taxon>Venturiaceae</taxon>
        <taxon>Venturia</taxon>
    </lineage>
</organism>
<feature type="domain" description="Yeast cell wall synthesis Kre9/Knh1-like N-terminal" evidence="4">
    <location>
        <begin position="35"/>
        <end position="124"/>
    </location>
</feature>
<dbReference type="Pfam" id="PF10342">
    <property type="entry name" value="Kre9_KNH"/>
    <property type="match status" value="1"/>
</dbReference>
<dbReference type="AlphaFoldDB" id="A0A8H3YLK6"/>
<sequence>MIPSLSLLAAIACALTLTTATTLTPRQTKNNAIYTPSLNEIVPVGVPYKITWKPDVPGLVNIYLLRGPTENIKLLSTIVEGIQNTGSYTWTPDATLEDDKTHYGLNLTMPGVPGEFQYSTQFGISNPKKAAGTGAGTGTGSAPTTTIPTTGPVGTPSTNVSTGVNTTFVATTEVTVTTSNGTVAPTIVAVTGGTYPNATATGKTSASVAPTSSVKANKTTSAVGSKTSSGADGKVAGGLGAVLLAFGAALMV</sequence>
<accession>A0A8H3YLK6</accession>
<comment type="caution">
    <text evidence="5">The sequence shown here is derived from an EMBL/GenBank/DDBJ whole genome shotgun (WGS) entry which is preliminary data.</text>
</comment>
<protein>
    <recommendedName>
        <fullName evidence="4">Yeast cell wall synthesis Kre9/Knh1-like N-terminal domain-containing protein</fullName>
    </recommendedName>
</protein>
<dbReference type="PANTHER" id="PTHR40633">
    <property type="entry name" value="MATRIX PROTEIN, PUTATIVE (AFU_ORTHOLOGUE AFUA_8G05410)-RELATED"/>
    <property type="match status" value="1"/>
</dbReference>
<evidence type="ECO:0000313" key="6">
    <source>
        <dbReference type="EMBL" id="KAE9985001.1"/>
    </source>
</evidence>
<evidence type="ECO:0000313" key="7">
    <source>
        <dbReference type="EMBL" id="KAE9985534.1"/>
    </source>
</evidence>
<dbReference type="EMBL" id="WNWR01000275">
    <property type="protein sequence ID" value="KAE9985534.1"/>
    <property type="molecule type" value="Genomic_DNA"/>
</dbReference>
<dbReference type="Proteomes" id="UP000447873">
    <property type="component" value="Unassembled WGS sequence"/>
</dbReference>
<evidence type="ECO:0000313" key="9">
    <source>
        <dbReference type="Proteomes" id="UP000447873"/>
    </source>
</evidence>
<feature type="signal peptide" evidence="3">
    <location>
        <begin position="1"/>
        <end position="20"/>
    </location>
</feature>
<evidence type="ECO:0000313" key="8">
    <source>
        <dbReference type="Proteomes" id="UP000433883"/>
    </source>
</evidence>
<dbReference type="OrthoDB" id="4094614at2759"/>
<dbReference type="EMBL" id="WNWS01000044">
    <property type="protein sequence ID" value="KAE9985001.1"/>
    <property type="molecule type" value="Genomic_DNA"/>
</dbReference>
<feature type="compositionally biased region" description="Low complexity" evidence="2">
    <location>
        <begin position="140"/>
        <end position="159"/>
    </location>
</feature>
<evidence type="ECO:0000313" key="10">
    <source>
        <dbReference type="Proteomes" id="UP000490939"/>
    </source>
</evidence>
<dbReference type="EMBL" id="WNWQ01000978">
    <property type="protein sequence ID" value="KAE9962727.1"/>
    <property type="molecule type" value="Genomic_DNA"/>
</dbReference>
<dbReference type="InterPro" id="IPR052982">
    <property type="entry name" value="SRP1/TIP1-like"/>
</dbReference>
<keyword evidence="1 3" id="KW-0732">Signal</keyword>
<dbReference type="PANTHER" id="PTHR40633:SF1">
    <property type="entry name" value="GPI ANCHORED SERINE-THREONINE RICH PROTEIN (AFU_ORTHOLOGUE AFUA_1G03630)"/>
    <property type="match status" value="1"/>
</dbReference>
<dbReference type="Proteomes" id="UP000490939">
    <property type="component" value="Unassembled WGS sequence"/>
</dbReference>
<name>A0A8H3YLK6_VENIN</name>
<evidence type="ECO:0000256" key="2">
    <source>
        <dbReference type="SAM" id="MobiDB-lite"/>
    </source>
</evidence>
<evidence type="ECO:0000256" key="3">
    <source>
        <dbReference type="SAM" id="SignalP"/>
    </source>
</evidence>
<keyword evidence="10" id="KW-1185">Reference proteome</keyword>
<feature type="region of interest" description="Disordered" evidence="2">
    <location>
        <begin position="127"/>
        <end position="159"/>
    </location>
</feature>
<proteinExistence type="predicted"/>
<reference evidence="5 8" key="1">
    <citation type="submission" date="2019-11" db="EMBL/GenBank/DDBJ databases">
        <title>Venturia inaequalis Genome Resource.</title>
        <authorList>
            <person name="Lichtner F.J."/>
        </authorList>
    </citation>
    <scope>NUCLEOTIDE SEQUENCE [LARGE SCALE GENOMIC DNA]</scope>
    <source>
        <strain evidence="6 9">120213</strain>
        <strain evidence="5">Bline_iso_100314</strain>
        <strain evidence="7 10">DMI_063113</strain>
    </source>
</reference>
<dbReference type="InterPro" id="IPR018466">
    <property type="entry name" value="Kre9/Knh1-like_N"/>
</dbReference>
<evidence type="ECO:0000313" key="5">
    <source>
        <dbReference type="EMBL" id="KAE9962727.1"/>
    </source>
</evidence>
<dbReference type="Proteomes" id="UP000433883">
    <property type="component" value="Unassembled WGS sequence"/>
</dbReference>
<evidence type="ECO:0000259" key="4">
    <source>
        <dbReference type="Pfam" id="PF10342"/>
    </source>
</evidence>
<feature type="chain" id="PRO_5044690999" description="Yeast cell wall synthesis Kre9/Knh1-like N-terminal domain-containing protein" evidence="3">
    <location>
        <begin position="21"/>
        <end position="252"/>
    </location>
</feature>